<organism evidence="3 4">
    <name type="scientific">Phascolomyces articulosus</name>
    <dbReference type="NCBI Taxonomy" id="60185"/>
    <lineage>
        <taxon>Eukaryota</taxon>
        <taxon>Fungi</taxon>
        <taxon>Fungi incertae sedis</taxon>
        <taxon>Mucoromycota</taxon>
        <taxon>Mucoromycotina</taxon>
        <taxon>Mucoromycetes</taxon>
        <taxon>Mucorales</taxon>
        <taxon>Lichtheimiaceae</taxon>
        <taxon>Phascolomyces</taxon>
    </lineage>
</organism>
<dbReference type="Gene3D" id="3.30.420.10">
    <property type="entry name" value="Ribonuclease H-like superfamily/Ribonuclease H"/>
    <property type="match status" value="1"/>
</dbReference>
<reference evidence="3" key="2">
    <citation type="submission" date="2023-02" db="EMBL/GenBank/DDBJ databases">
        <authorList>
            <consortium name="DOE Joint Genome Institute"/>
            <person name="Mondo S.J."/>
            <person name="Chang Y."/>
            <person name="Wang Y."/>
            <person name="Ahrendt S."/>
            <person name="Andreopoulos W."/>
            <person name="Barry K."/>
            <person name="Beard J."/>
            <person name="Benny G.L."/>
            <person name="Blankenship S."/>
            <person name="Bonito G."/>
            <person name="Cuomo C."/>
            <person name="Desiro A."/>
            <person name="Gervers K.A."/>
            <person name="Hundley H."/>
            <person name="Kuo A."/>
            <person name="LaButti K."/>
            <person name="Lang B.F."/>
            <person name="Lipzen A."/>
            <person name="O'Donnell K."/>
            <person name="Pangilinan J."/>
            <person name="Reynolds N."/>
            <person name="Sandor L."/>
            <person name="Smith M.W."/>
            <person name="Tsang A."/>
            <person name="Grigoriev I.V."/>
            <person name="Stajich J.E."/>
            <person name="Spatafora J.W."/>
        </authorList>
    </citation>
    <scope>NUCLEOTIDE SEQUENCE</scope>
    <source>
        <strain evidence="3">RSA 2281</strain>
    </source>
</reference>
<feature type="domain" description="DNA-directed DNA polymerase family B exonuclease" evidence="2">
    <location>
        <begin position="9"/>
        <end position="111"/>
    </location>
</feature>
<dbReference type="InterPro" id="IPR050240">
    <property type="entry name" value="DNA_pol_type-B"/>
</dbReference>
<evidence type="ECO:0000259" key="2">
    <source>
        <dbReference type="Pfam" id="PF03104"/>
    </source>
</evidence>
<evidence type="ECO:0000256" key="1">
    <source>
        <dbReference type="ARBA" id="ARBA00024411"/>
    </source>
</evidence>
<dbReference type="GO" id="GO:0008296">
    <property type="term" value="F:3'-5'-DNA exonuclease activity"/>
    <property type="evidence" value="ECO:0007669"/>
    <property type="project" value="TreeGrafter"/>
</dbReference>
<evidence type="ECO:0000313" key="3">
    <source>
        <dbReference type="EMBL" id="KAI9276694.1"/>
    </source>
</evidence>
<dbReference type="GO" id="GO:0003887">
    <property type="term" value="F:DNA-directed DNA polymerase activity"/>
    <property type="evidence" value="ECO:0007669"/>
    <property type="project" value="TreeGrafter"/>
</dbReference>
<gene>
    <name evidence="3" type="ORF">BDA99DRAFT_531791</name>
</gene>
<dbReference type="Pfam" id="PF03104">
    <property type="entry name" value="DNA_pol_B_exo1"/>
    <property type="match status" value="1"/>
</dbReference>
<comment type="caution">
    <text evidence="3">The sequence shown here is derived from an EMBL/GenBank/DDBJ whole genome shotgun (WGS) entry which is preliminary data.</text>
</comment>
<name>A0AAD5PIZ2_9FUNG</name>
<dbReference type="InterPro" id="IPR006133">
    <property type="entry name" value="DNA-dir_DNA_pol_B_exonuc"/>
</dbReference>
<dbReference type="PANTHER" id="PTHR10322:SF23">
    <property type="entry name" value="DNA POLYMERASE DELTA CATALYTIC SUBUNIT"/>
    <property type="match status" value="1"/>
</dbReference>
<proteinExistence type="predicted"/>
<keyword evidence="3" id="KW-0378">Hydrolase</keyword>
<dbReference type="InterPro" id="IPR036397">
    <property type="entry name" value="RNaseH_sf"/>
</dbReference>
<protein>
    <recommendedName>
        <fullName evidence="1">DNA polymerase delta catalytic subunit</fullName>
    </recommendedName>
</protein>
<evidence type="ECO:0000313" key="4">
    <source>
        <dbReference type="Proteomes" id="UP001209540"/>
    </source>
</evidence>
<dbReference type="Proteomes" id="UP001209540">
    <property type="component" value="Unassembled WGS sequence"/>
</dbReference>
<dbReference type="GO" id="GO:0003676">
    <property type="term" value="F:nucleic acid binding"/>
    <property type="evidence" value="ECO:0007669"/>
    <property type="project" value="InterPro"/>
</dbReference>
<dbReference type="AlphaFoldDB" id="A0AAD5PIZ2"/>
<dbReference type="PANTHER" id="PTHR10322">
    <property type="entry name" value="DNA POLYMERASE CATALYTIC SUBUNIT"/>
    <property type="match status" value="1"/>
</dbReference>
<dbReference type="GO" id="GO:0006297">
    <property type="term" value="P:nucleotide-excision repair, DNA gap filling"/>
    <property type="evidence" value="ECO:0007669"/>
    <property type="project" value="TreeGrafter"/>
</dbReference>
<accession>A0AAD5PIZ2</accession>
<keyword evidence="4" id="KW-1185">Reference proteome</keyword>
<dbReference type="GO" id="GO:0045004">
    <property type="term" value="P:DNA replication proofreading"/>
    <property type="evidence" value="ECO:0007669"/>
    <property type="project" value="TreeGrafter"/>
</dbReference>
<sequence>MNPVSILCSFPNSRTDSILQISSIAAIATSEDYDEIQQFIFTLDTCAAINHVKVIECITERSLLKKWRQFFLEFDPVVITGYYLKKFDLKYLIQQAERMNLPDFPLLGRVPCNYYKVYVMIKFFVYYITPLPMMKGSVPWRAWNIYLGG</sequence>
<keyword evidence="3" id="KW-0269">Exonuclease</keyword>
<dbReference type="GO" id="GO:0006287">
    <property type="term" value="P:base-excision repair, gap-filling"/>
    <property type="evidence" value="ECO:0007669"/>
    <property type="project" value="TreeGrafter"/>
</dbReference>
<dbReference type="GO" id="GO:0043625">
    <property type="term" value="C:delta DNA polymerase complex"/>
    <property type="evidence" value="ECO:0007669"/>
    <property type="project" value="TreeGrafter"/>
</dbReference>
<reference evidence="3" key="1">
    <citation type="journal article" date="2022" name="IScience">
        <title>Evolution of zygomycete secretomes and the origins of terrestrial fungal ecologies.</title>
        <authorList>
            <person name="Chang Y."/>
            <person name="Wang Y."/>
            <person name="Mondo S."/>
            <person name="Ahrendt S."/>
            <person name="Andreopoulos W."/>
            <person name="Barry K."/>
            <person name="Beard J."/>
            <person name="Benny G.L."/>
            <person name="Blankenship S."/>
            <person name="Bonito G."/>
            <person name="Cuomo C."/>
            <person name="Desiro A."/>
            <person name="Gervers K.A."/>
            <person name="Hundley H."/>
            <person name="Kuo A."/>
            <person name="LaButti K."/>
            <person name="Lang B.F."/>
            <person name="Lipzen A."/>
            <person name="O'Donnell K."/>
            <person name="Pangilinan J."/>
            <person name="Reynolds N."/>
            <person name="Sandor L."/>
            <person name="Smith M.E."/>
            <person name="Tsang A."/>
            <person name="Grigoriev I.V."/>
            <person name="Stajich J.E."/>
            <person name="Spatafora J.W."/>
        </authorList>
    </citation>
    <scope>NUCLEOTIDE SEQUENCE</scope>
    <source>
        <strain evidence="3">RSA 2281</strain>
    </source>
</reference>
<keyword evidence="3" id="KW-0540">Nuclease</keyword>
<dbReference type="InterPro" id="IPR012337">
    <property type="entry name" value="RNaseH-like_sf"/>
</dbReference>
<dbReference type="SUPFAM" id="SSF53098">
    <property type="entry name" value="Ribonuclease H-like"/>
    <property type="match status" value="1"/>
</dbReference>
<dbReference type="EMBL" id="JAIXMP010000002">
    <property type="protein sequence ID" value="KAI9276694.1"/>
    <property type="molecule type" value="Genomic_DNA"/>
</dbReference>